<sequence length="565" mass="61795">MWDEVKRMKKLIAGLLLALLLAGGQAFASNVTGTGGGSNDGILQAGVNATANTTLQERAYNMLTILDRVANYTQDLINNSSTVDNETMNLYAQAESLRMSAWAAYNAGNYSEAITTAMSAMEAYELVIERVVPSGDMQQMNSSMGNQALYWASVELQRAKEYLAYAAEIIDEASKLGIDTTQASQLYNQTAEAYSRVEADIKNGDMTSLRSDMRTAESLRMQLEMAVERLVREILSASAGDIAETFTKKLEAELNRTAELMALMESVIGNSSADDPRASMMMRMIEMRKAELQNMLAMVQRLIDAGRYEMALRMVREINLELEEAISEIGQMALEFRNGYMMDYCGQYANTTTQPMSQDYQKYCNQSWWGQWEREMGTMMGTGWWNEETDHMGTGMGMSQNGSWNSMGMGSMGGWNDPWWSDDEEGMNWRASSNGSMGGGWMNQEDSHRGNGTGHGTTYDDWSENWTGANNGNWTTNQTNSTEADNETTGWNGMLDSNQTGNNDQDDSTGDTGGSMDDGSNDQGNTGGSGTGSDDSGNNDQGDNDSNDDSGGSGGCGNCSGWWGG</sequence>
<evidence type="ECO:0000256" key="2">
    <source>
        <dbReference type="SAM" id="MobiDB-lite"/>
    </source>
</evidence>
<feature type="coiled-coil region" evidence="1">
    <location>
        <begin position="308"/>
        <end position="335"/>
    </location>
</feature>
<reference evidence="4" key="1">
    <citation type="submission" date="2016-03" db="EMBL/GenBank/DDBJ databases">
        <authorList>
            <person name="Oger P.M."/>
        </authorList>
    </citation>
    <scope>NUCLEOTIDE SEQUENCE [LARGE SCALE GENOMIC DNA]</scope>
    <source>
        <strain evidence="4">OG-1</strain>
        <plasmid evidence="4">Plasmid</plasmid>
    </source>
</reference>
<keyword evidence="3" id="KW-0614">Plasmid</keyword>
<keyword evidence="1" id="KW-0175">Coiled coil</keyword>
<organism evidence="3 4">
    <name type="scientific">Thermococcus peptonophilus</name>
    <dbReference type="NCBI Taxonomy" id="53952"/>
    <lineage>
        <taxon>Archaea</taxon>
        <taxon>Methanobacteriati</taxon>
        <taxon>Methanobacteriota</taxon>
        <taxon>Thermococci</taxon>
        <taxon>Thermococcales</taxon>
        <taxon>Thermococcaceae</taxon>
        <taxon>Thermococcus</taxon>
    </lineage>
</organism>
<protein>
    <submittedName>
        <fullName evidence="3">Uncharacterized protein</fullName>
    </submittedName>
</protein>
<feature type="compositionally biased region" description="Polar residues" evidence="2">
    <location>
        <begin position="487"/>
        <end position="499"/>
    </location>
</feature>
<feature type="compositionally biased region" description="Low complexity" evidence="2">
    <location>
        <begin position="532"/>
        <end position="541"/>
    </location>
</feature>
<dbReference type="EMBL" id="CP014751">
    <property type="protein sequence ID" value="AMQ19604.1"/>
    <property type="molecule type" value="Genomic_DNA"/>
</dbReference>
<dbReference type="AlphaFoldDB" id="A0A142CXV2"/>
<evidence type="ECO:0000313" key="4">
    <source>
        <dbReference type="Proteomes" id="UP000073604"/>
    </source>
</evidence>
<evidence type="ECO:0000313" key="3">
    <source>
        <dbReference type="EMBL" id="AMQ19604.1"/>
    </source>
</evidence>
<name>A0A142CXV2_9EURY</name>
<dbReference type="KEGG" id="tpep:A0127_10250"/>
<dbReference type="Proteomes" id="UP000073604">
    <property type="component" value="Plasmid unnamed"/>
</dbReference>
<feature type="region of interest" description="Disordered" evidence="2">
    <location>
        <begin position="434"/>
        <end position="565"/>
    </location>
</feature>
<keyword evidence="4" id="KW-1185">Reference proteome</keyword>
<accession>A0A142CXV2</accession>
<gene>
    <name evidence="3" type="ORF">A0127_10250</name>
</gene>
<evidence type="ECO:0000256" key="1">
    <source>
        <dbReference type="SAM" id="Coils"/>
    </source>
</evidence>
<feature type="compositionally biased region" description="Gly residues" evidence="2">
    <location>
        <begin position="551"/>
        <end position="565"/>
    </location>
</feature>
<geneLocation type="plasmid" evidence="4"/>
<proteinExistence type="predicted"/>
<feature type="compositionally biased region" description="Low complexity" evidence="2">
    <location>
        <begin position="514"/>
        <end position="524"/>
    </location>
</feature>
<feature type="compositionally biased region" description="Low complexity" evidence="2">
    <location>
        <begin position="465"/>
        <end position="482"/>
    </location>
</feature>